<sequence>MSKPEDDQQPTAPNMRTFSLNSQAFYEAVREPRERPWIPNGALPREPKVWGPRVIVEQRDGPARRRKG</sequence>
<proteinExistence type="predicted"/>
<accession>A0A7G9SIZ6</accession>
<dbReference type="RefSeq" id="WP_187538744.1">
    <property type="nucleotide sequence ID" value="NZ_BAABJT010000001.1"/>
</dbReference>
<evidence type="ECO:0000313" key="2">
    <source>
        <dbReference type="Proteomes" id="UP000515971"/>
    </source>
</evidence>
<name>A0A7G9SIZ6_9SPHN</name>
<reference evidence="1 2" key="1">
    <citation type="submission" date="2020-08" db="EMBL/GenBank/DDBJ databases">
        <title>Genome sequence of Sphingomonas lutea KCTC 23642T.</title>
        <authorList>
            <person name="Hyun D.-W."/>
            <person name="Bae J.-W."/>
        </authorList>
    </citation>
    <scope>NUCLEOTIDE SEQUENCE [LARGE SCALE GENOMIC DNA]</scope>
    <source>
        <strain evidence="1 2">KCTC 23642</strain>
    </source>
</reference>
<evidence type="ECO:0000313" key="1">
    <source>
        <dbReference type="EMBL" id="QNN67821.1"/>
    </source>
</evidence>
<organism evidence="1 2">
    <name type="scientific">Sphingomonas lutea</name>
    <dbReference type="NCBI Taxonomy" id="1045317"/>
    <lineage>
        <taxon>Bacteria</taxon>
        <taxon>Pseudomonadati</taxon>
        <taxon>Pseudomonadota</taxon>
        <taxon>Alphaproteobacteria</taxon>
        <taxon>Sphingomonadales</taxon>
        <taxon>Sphingomonadaceae</taxon>
        <taxon>Sphingomonas</taxon>
    </lineage>
</organism>
<dbReference type="AlphaFoldDB" id="A0A7G9SIZ6"/>
<gene>
    <name evidence="1" type="ORF">H9L13_02510</name>
</gene>
<protein>
    <submittedName>
        <fullName evidence="1">Uncharacterized protein</fullName>
    </submittedName>
</protein>
<keyword evidence="2" id="KW-1185">Reference proteome</keyword>
<dbReference type="KEGG" id="slut:H9L13_02510"/>
<dbReference type="Proteomes" id="UP000515971">
    <property type="component" value="Chromosome"/>
</dbReference>
<dbReference type="EMBL" id="CP060718">
    <property type="protein sequence ID" value="QNN67821.1"/>
    <property type="molecule type" value="Genomic_DNA"/>
</dbReference>